<organism evidence="1 2">
    <name type="scientific">Cupriavidus laharis</name>
    <dbReference type="NCBI Taxonomy" id="151654"/>
    <lineage>
        <taxon>Bacteria</taxon>
        <taxon>Pseudomonadati</taxon>
        <taxon>Pseudomonadota</taxon>
        <taxon>Betaproteobacteria</taxon>
        <taxon>Burkholderiales</taxon>
        <taxon>Burkholderiaceae</taxon>
        <taxon>Cupriavidus</taxon>
    </lineage>
</organism>
<accession>A0ABN7Z6J7</accession>
<dbReference type="Proteomes" id="UP000727654">
    <property type="component" value="Unassembled WGS sequence"/>
</dbReference>
<sequence>MRFTRYERHNPVDFIARRQAAFARKQARERDRYPLFADHVAAEQHSVDAELARRTARGESFEQSMRSFHAKCWRDARRIFFAQPEEVRAVIRTKWATWAGPTTSTYFSWMVDVESGNQARRVADCEARYDATRTARVAATPVQEALPV</sequence>
<keyword evidence="2" id="KW-1185">Reference proteome</keyword>
<comment type="caution">
    <text evidence="1">The sequence shown here is derived from an EMBL/GenBank/DDBJ whole genome shotgun (WGS) entry which is preliminary data.</text>
</comment>
<reference evidence="1 2" key="1">
    <citation type="submission" date="2021-08" db="EMBL/GenBank/DDBJ databases">
        <authorList>
            <person name="Peeters C."/>
        </authorList>
    </citation>
    <scope>NUCLEOTIDE SEQUENCE [LARGE SCALE GENOMIC DNA]</scope>
    <source>
        <strain evidence="1 2">LMG 23992</strain>
    </source>
</reference>
<dbReference type="EMBL" id="CAJZAI010000012">
    <property type="protein sequence ID" value="CAG9180351.1"/>
    <property type="molecule type" value="Genomic_DNA"/>
</dbReference>
<gene>
    <name evidence="1" type="ORF">LMG23992_04220</name>
</gene>
<protein>
    <submittedName>
        <fullName evidence="1">Uncharacterized protein</fullName>
    </submittedName>
</protein>
<proteinExistence type="predicted"/>
<evidence type="ECO:0000313" key="1">
    <source>
        <dbReference type="EMBL" id="CAG9180351.1"/>
    </source>
</evidence>
<evidence type="ECO:0000313" key="2">
    <source>
        <dbReference type="Proteomes" id="UP000727654"/>
    </source>
</evidence>
<name>A0ABN7Z6J7_9BURK</name>